<dbReference type="GO" id="GO:0004190">
    <property type="term" value="F:aspartic-type endopeptidase activity"/>
    <property type="evidence" value="ECO:0007669"/>
    <property type="project" value="InterPro"/>
</dbReference>
<name>A0A7X3SHI5_9FIRM</name>
<dbReference type="Pfam" id="PF01478">
    <property type="entry name" value="Peptidase_A24"/>
    <property type="match status" value="1"/>
</dbReference>
<dbReference type="PANTHER" id="PTHR30487:SF0">
    <property type="entry name" value="PREPILIN LEADER PEPTIDASE_N-METHYLTRANSFERASE-RELATED"/>
    <property type="match status" value="1"/>
</dbReference>
<proteinExistence type="inferred from homology"/>
<sequence length="192" mass="21141">MEKGKAWFIEQWENKRFKVGTLFILAAGVGLTVEWFAFSYSVWKILRYLILFAALFLIAWIDHDSKRIPNKILKALMVIRGILFIPEWLTYPGLGTAMLLSIGMGALLGGGMFLLAHFISKGGVGMGDVKLFAVIGCYVGSGSIMSVAFLSALSGAVYSISMLLLKKIKLKEEIPFAPFIFVGTMLTMVLGM</sequence>
<gene>
    <name evidence="4" type="ORF">GN277_03005</name>
</gene>
<dbReference type="Gene3D" id="1.20.120.1220">
    <property type="match status" value="1"/>
</dbReference>
<reference evidence="4 5" key="1">
    <citation type="submission" date="2019-12" db="EMBL/GenBank/DDBJ databases">
        <title>Sporaefaciens musculi gen. nov., sp. nov., a novel bacterium isolated from the caecum of an obese mouse.</title>
        <authorList>
            <person name="Rasmussen T.S."/>
            <person name="Streidl T."/>
            <person name="Hitch T.C.A."/>
            <person name="Wortmann E."/>
            <person name="Deptula P."/>
            <person name="Hansen M."/>
            <person name="Nielsen D.S."/>
            <person name="Clavel T."/>
            <person name="Vogensen F.K."/>
        </authorList>
    </citation>
    <scope>NUCLEOTIDE SEQUENCE [LARGE SCALE GENOMIC DNA]</scope>
    <source>
        <strain evidence="4 5">WCA-9-b2</strain>
    </source>
</reference>
<evidence type="ECO:0000259" key="3">
    <source>
        <dbReference type="Pfam" id="PF01478"/>
    </source>
</evidence>
<keyword evidence="2" id="KW-1133">Transmembrane helix</keyword>
<keyword evidence="5" id="KW-1185">Reference proteome</keyword>
<evidence type="ECO:0000313" key="4">
    <source>
        <dbReference type="EMBL" id="MXP74425.1"/>
    </source>
</evidence>
<feature type="transmembrane region" description="Helical" evidence="2">
    <location>
        <begin position="45"/>
        <end position="61"/>
    </location>
</feature>
<dbReference type="RefSeq" id="WP_159749720.1">
    <property type="nucleotide sequence ID" value="NZ_CASSPE010000001.1"/>
</dbReference>
<dbReference type="AlphaFoldDB" id="A0A7X3SHI5"/>
<dbReference type="Proteomes" id="UP000460412">
    <property type="component" value="Unassembled WGS sequence"/>
</dbReference>
<feature type="domain" description="Prepilin type IV endopeptidase peptidase" evidence="3">
    <location>
        <begin position="49"/>
        <end position="160"/>
    </location>
</feature>
<dbReference type="InterPro" id="IPR000045">
    <property type="entry name" value="Prepilin_IV_endopep_pep"/>
</dbReference>
<dbReference type="EMBL" id="WUQX01000001">
    <property type="protein sequence ID" value="MXP74425.1"/>
    <property type="molecule type" value="Genomic_DNA"/>
</dbReference>
<feature type="transmembrane region" description="Helical" evidence="2">
    <location>
        <begin position="97"/>
        <end position="119"/>
    </location>
</feature>
<feature type="transmembrane region" description="Helical" evidence="2">
    <location>
        <begin position="174"/>
        <end position="191"/>
    </location>
</feature>
<keyword evidence="2" id="KW-0472">Membrane</keyword>
<evidence type="ECO:0000313" key="5">
    <source>
        <dbReference type="Proteomes" id="UP000460412"/>
    </source>
</evidence>
<dbReference type="GO" id="GO:0005886">
    <property type="term" value="C:plasma membrane"/>
    <property type="evidence" value="ECO:0007669"/>
    <property type="project" value="TreeGrafter"/>
</dbReference>
<evidence type="ECO:0000256" key="1">
    <source>
        <dbReference type="ARBA" id="ARBA00005801"/>
    </source>
</evidence>
<accession>A0A7X3SHI5</accession>
<evidence type="ECO:0000256" key="2">
    <source>
        <dbReference type="SAM" id="Phobius"/>
    </source>
</evidence>
<feature type="transmembrane region" description="Helical" evidence="2">
    <location>
        <begin position="131"/>
        <end position="154"/>
    </location>
</feature>
<dbReference type="InterPro" id="IPR050882">
    <property type="entry name" value="Prepilin_peptidase/N-MTase"/>
</dbReference>
<keyword evidence="2" id="KW-0812">Transmembrane</keyword>
<dbReference type="PANTHER" id="PTHR30487">
    <property type="entry name" value="TYPE 4 PREPILIN-LIKE PROTEINS LEADER PEPTIDE-PROCESSING ENZYME"/>
    <property type="match status" value="1"/>
</dbReference>
<comment type="similarity">
    <text evidence="1">Belongs to the peptidase A24 family.</text>
</comment>
<comment type="caution">
    <text evidence="4">The sequence shown here is derived from an EMBL/GenBank/DDBJ whole genome shotgun (WGS) entry which is preliminary data.</text>
</comment>
<organism evidence="4 5">
    <name type="scientific">Sporofaciens musculi</name>
    <dbReference type="NCBI Taxonomy" id="2681861"/>
    <lineage>
        <taxon>Bacteria</taxon>
        <taxon>Bacillati</taxon>
        <taxon>Bacillota</taxon>
        <taxon>Clostridia</taxon>
        <taxon>Lachnospirales</taxon>
        <taxon>Lachnospiraceae</taxon>
        <taxon>Sporofaciens</taxon>
    </lineage>
</organism>
<dbReference type="GO" id="GO:0006465">
    <property type="term" value="P:signal peptide processing"/>
    <property type="evidence" value="ECO:0007669"/>
    <property type="project" value="TreeGrafter"/>
</dbReference>
<feature type="transmembrane region" description="Helical" evidence="2">
    <location>
        <begin position="21"/>
        <end position="39"/>
    </location>
</feature>
<protein>
    <recommendedName>
        <fullName evidence="3">Prepilin type IV endopeptidase peptidase domain-containing protein</fullName>
    </recommendedName>
</protein>